<evidence type="ECO:0000259" key="3">
    <source>
        <dbReference type="Pfam" id="PF03358"/>
    </source>
</evidence>
<reference evidence="5" key="1">
    <citation type="submission" date="2017-04" db="EMBL/GenBank/DDBJ databases">
        <title>Function of individual gut microbiota members based on whole genome sequencing of pure cultures obtained from chicken caecum.</title>
        <authorList>
            <person name="Medvecky M."/>
            <person name="Cejkova D."/>
            <person name="Polansky O."/>
            <person name="Karasova D."/>
            <person name="Kubasova T."/>
            <person name="Cizek A."/>
            <person name="Rychlik I."/>
        </authorList>
    </citation>
    <scope>NUCLEOTIDE SEQUENCE [LARGE SCALE GENOMIC DNA]</scope>
    <source>
        <strain evidence="5">An5</strain>
    </source>
</reference>
<dbReference type="GO" id="GO:0016491">
    <property type="term" value="F:oxidoreductase activity"/>
    <property type="evidence" value="ECO:0007669"/>
    <property type="project" value="InterPro"/>
</dbReference>
<feature type="domain" description="NADPH-dependent FMN reductase-like" evidence="3">
    <location>
        <begin position="3"/>
        <end position="141"/>
    </location>
</feature>
<dbReference type="PANTHER" id="PTHR43278:SF4">
    <property type="entry name" value="NAD(P)H-DEPENDENT FMN-CONTAINING OXIDOREDUCTASE YWQN-RELATED"/>
    <property type="match status" value="1"/>
</dbReference>
<accession>A0A1Y3XSX3</accession>
<dbReference type="OrthoDB" id="3189925at2"/>
<evidence type="ECO:0000313" key="5">
    <source>
        <dbReference type="Proteomes" id="UP000195781"/>
    </source>
</evidence>
<evidence type="ECO:0000256" key="1">
    <source>
        <dbReference type="ARBA" id="ARBA00022630"/>
    </source>
</evidence>
<dbReference type="Pfam" id="PF03358">
    <property type="entry name" value="FMN_red"/>
    <property type="match status" value="1"/>
</dbReference>
<dbReference type="InterPro" id="IPR005025">
    <property type="entry name" value="FMN_Rdtase-like_dom"/>
</dbReference>
<dbReference type="InterPro" id="IPR051796">
    <property type="entry name" value="ISF_SsuE-like"/>
</dbReference>
<proteinExistence type="predicted"/>
<dbReference type="EMBL" id="NFIE01000010">
    <property type="protein sequence ID" value="OUN88644.1"/>
    <property type="molecule type" value="Genomic_DNA"/>
</dbReference>
<keyword evidence="5" id="KW-1185">Reference proteome</keyword>
<keyword evidence="2" id="KW-0288">FMN</keyword>
<evidence type="ECO:0000256" key="2">
    <source>
        <dbReference type="ARBA" id="ARBA00022643"/>
    </source>
</evidence>
<name>A0A1Y3XSX3_9ACTN</name>
<comment type="caution">
    <text evidence="4">The sequence shown here is derived from an EMBL/GenBank/DDBJ whole genome shotgun (WGS) entry which is preliminary data.</text>
</comment>
<organism evidence="4 5">
    <name type="scientific">[Collinsella] massiliensis</name>
    <dbReference type="NCBI Taxonomy" id="1232426"/>
    <lineage>
        <taxon>Bacteria</taxon>
        <taxon>Bacillati</taxon>
        <taxon>Actinomycetota</taxon>
        <taxon>Coriobacteriia</taxon>
        <taxon>Coriobacteriales</taxon>
        <taxon>Coriobacteriaceae</taxon>
        <taxon>Enorma</taxon>
    </lineage>
</organism>
<gene>
    <name evidence="4" type="ORF">B5G02_05360</name>
</gene>
<dbReference type="Proteomes" id="UP000195781">
    <property type="component" value="Unassembled WGS sequence"/>
</dbReference>
<protein>
    <recommendedName>
        <fullName evidence="3">NADPH-dependent FMN reductase-like domain-containing protein</fullName>
    </recommendedName>
</protein>
<dbReference type="AlphaFoldDB" id="A0A1Y3XSX3"/>
<dbReference type="Gene3D" id="3.40.50.360">
    <property type="match status" value="1"/>
</dbReference>
<dbReference type="RefSeq" id="WP_094335464.1">
    <property type="nucleotide sequence ID" value="NZ_NFIE01000010.1"/>
</dbReference>
<sequence length="179" mass="19233">MRKVLVISSSPRKDGNSDVLCHEFAAAARASGAAAEEVALRDLSIGPCRACYGCWSTQRCVLRDDMASLLEKIAAADVLCVATPVYFGLPCGQLKVMIDRLLPFWQALGGKDVYLVVTGHDGRRGLSHAADDLRLVFENLGDTVRGVVWGERVWQKGEVVGTVAVAEARRLGARAAHVA</sequence>
<dbReference type="SUPFAM" id="SSF52218">
    <property type="entry name" value="Flavoproteins"/>
    <property type="match status" value="1"/>
</dbReference>
<evidence type="ECO:0000313" key="4">
    <source>
        <dbReference type="EMBL" id="OUN88644.1"/>
    </source>
</evidence>
<dbReference type="PANTHER" id="PTHR43278">
    <property type="entry name" value="NAD(P)H-DEPENDENT FMN-CONTAINING OXIDOREDUCTASE YWQN-RELATED"/>
    <property type="match status" value="1"/>
</dbReference>
<dbReference type="InterPro" id="IPR029039">
    <property type="entry name" value="Flavoprotein-like_sf"/>
</dbReference>
<keyword evidence="1" id="KW-0285">Flavoprotein</keyword>